<dbReference type="PRINTS" id="PR00420">
    <property type="entry name" value="RNGMNOXGNASE"/>
</dbReference>
<evidence type="ECO:0000256" key="5">
    <source>
        <dbReference type="ARBA" id="ARBA00023002"/>
    </source>
</evidence>
<evidence type="ECO:0000259" key="8">
    <source>
        <dbReference type="Pfam" id="PF01494"/>
    </source>
</evidence>
<evidence type="ECO:0000256" key="1">
    <source>
        <dbReference type="ARBA" id="ARBA00001974"/>
    </source>
</evidence>
<evidence type="ECO:0000256" key="3">
    <source>
        <dbReference type="ARBA" id="ARBA00022827"/>
    </source>
</evidence>
<dbReference type="GO" id="GO:0070189">
    <property type="term" value="P:kynurenine metabolic process"/>
    <property type="evidence" value="ECO:0007669"/>
    <property type="project" value="TreeGrafter"/>
</dbReference>
<keyword evidence="7" id="KW-0812">Transmembrane</keyword>
<keyword evidence="6 9" id="KW-0503">Monooxygenase</keyword>
<keyword evidence="5" id="KW-0560">Oxidoreductase</keyword>
<accession>A0A1U7H688</accession>
<dbReference type="PANTHER" id="PTHR46028">
    <property type="entry name" value="KYNURENINE 3-MONOOXYGENASE"/>
    <property type="match status" value="1"/>
</dbReference>
<keyword evidence="10" id="KW-1185">Reference proteome</keyword>
<keyword evidence="4" id="KW-0521">NADP</keyword>
<feature type="domain" description="FAD-binding" evidence="8">
    <location>
        <begin position="18"/>
        <end position="200"/>
    </location>
</feature>
<dbReference type="Gene3D" id="3.50.50.60">
    <property type="entry name" value="FAD/NAD(P)-binding domain"/>
    <property type="match status" value="1"/>
</dbReference>
<dbReference type="SUPFAM" id="SSF51905">
    <property type="entry name" value="FAD/NAD(P)-binding domain"/>
    <property type="match status" value="1"/>
</dbReference>
<dbReference type="Pfam" id="PF01494">
    <property type="entry name" value="FAD_binding_3"/>
    <property type="match status" value="2"/>
</dbReference>
<comment type="cofactor">
    <cofactor evidence="1">
        <name>FAD</name>
        <dbReference type="ChEBI" id="CHEBI:57692"/>
    </cofactor>
</comment>
<dbReference type="PANTHER" id="PTHR46028:SF2">
    <property type="entry name" value="KYNURENINE 3-MONOOXYGENASE"/>
    <property type="match status" value="1"/>
</dbReference>
<comment type="caution">
    <text evidence="9">The sequence shown here is derived from an EMBL/GenBank/DDBJ whole genome shotgun (WGS) entry which is preliminary data.</text>
</comment>
<dbReference type="GO" id="GO:0004502">
    <property type="term" value="F:kynurenine 3-monooxygenase activity"/>
    <property type="evidence" value="ECO:0007669"/>
    <property type="project" value="TreeGrafter"/>
</dbReference>
<dbReference type="GO" id="GO:0071949">
    <property type="term" value="F:FAD binding"/>
    <property type="evidence" value="ECO:0007669"/>
    <property type="project" value="InterPro"/>
</dbReference>
<feature type="domain" description="FAD-binding" evidence="8">
    <location>
        <begin position="350"/>
        <end position="408"/>
    </location>
</feature>
<feature type="transmembrane region" description="Helical" evidence="7">
    <location>
        <begin position="477"/>
        <end position="496"/>
    </location>
</feature>
<keyword evidence="7" id="KW-0472">Membrane</keyword>
<name>A0A1U7H688_9CYAN</name>
<dbReference type="Proteomes" id="UP000186391">
    <property type="component" value="Unassembled WGS sequence"/>
</dbReference>
<dbReference type="AlphaFoldDB" id="A0A1U7H688"/>
<evidence type="ECO:0000313" key="10">
    <source>
        <dbReference type="Proteomes" id="UP000186391"/>
    </source>
</evidence>
<proteinExistence type="predicted"/>
<reference evidence="9 10" key="1">
    <citation type="submission" date="2016-11" db="EMBL/GenBank/DDBJ databases">
        <title>Draft Genome Sequences of Nine Cyanobacterial Strains from Diverse Habitats.</title>
        <authorList>
            <person name="Zhu T."/>
            <person name="Hou S."/>
            <person name="Lu X."/>
            <person name="Hess W.R."/>
        </authorList>
    </citation>
    <scope>NUCLEOTIDE SEQUENCE [LARGE SCALE GENOMIC DNA]</scope>
    <source>
        <strain evidence="9 10">NIES-592</strain>
    </source>
</reference>
<dbReference type="InterPro" id="IPR002938">
    <property type="entry name" value="FAD-bd"/>
</dbReference>
<gene>
    <name evidence="9" type="ORF">NIES592_03425</name>
</gene>
<keyword evidence="3" id="KW-0274">FAD</keyword>
<organism evidence="9 10">
    <name type="scientific">Fischerella major NIES-592</name>
    <dbReference type="NCBI Taxonomy" id="210994"/>
    <lineage>
        <taxon>Bacteria</taxon>
        <taxon>Bacillati</taxon>
        <taxon>Cyanobacteriota</taxon>
        <taxon>Cyanophyceae</taxon>
        <taxon>Nostocales</taxon>
        <taxon>Hapalosiphonaceae</taxon>
        <taxon>Fischerella</taxon>
    </lineage>
</organism>
<protein>
    <submittedName>
        <fullName evidence="9">FAD-binding monooxygenase</fullName>
    </submittedName>
</protein>
<dbReference type="RefSeq" id="WP_073554979.1">
    <property type="nucleotide sequence ID" value="NZ_MRCA01000001.1"/>
</dbReference>
<keyword evidence="2" id="KW-0285">Flavoprotein</keyword>
<evidence type="ECO:0000256" key="7">
    <source>
        <dbReference type="SAM" id="Phobius"/>
    </source>
</evidence>
<evidence type="ECO:0000256" key="2">
    <source>
        <dbReference type="ARBA" id="ARBA00022630"/>
    </source>
</evidence>
<dbReference type="EMBL" id="MRCA01000001">
    <property type="protein sequence ID" value="OKH16818.1"/>
    <property type="molecule type" value="Genomic_DNA"/>
</dbReference>
<keyword evidence="7" id="KW-1133">Transmembrane helix</keyword>
<dbReference type="InterPro" id="IPR036188">
    <property type="entry name" value="FAD/NAD-bd_sf"/>
</dbReference>
<sequence>MLTKTSLAGKERQHYHQNVLIVGGGPAGLATALMLAKRGWTNITVLEKRPTADYYEPDKSFNYLIDGRGQKFTDLFGLTQQLATLSVPSTEFYLTVIKPNGSRKTSKVPVVDPKRKTAYWIPRRAFVNLLYQEIQKNWSNHITVLFNTQCLEINKIDIDSEDAAKLEVFAQTNNNSKTKFEPDFLVGCDGINSIVRETLKKWDRSTSNRFEMKKFPSPSSGLRYKVLSLPPNFSLDHADKENAVSTMAYGIRGAFRKRQRSLSLGLLPLKNPDEPRSANIITYPDHQIWELKSGEEVYDFIEQAFPQLPINKILSLPEAERFAKSEGGYFPNPQYSSRLYFLFKQQPDKGIVFLGDAIHCFPPDIGQGVNSALEDVYILNEALEKSDNKLSDALPLYESWRLPDTKALIRLAQIAYPWQYNQAPVRKWLWSINFAFRLLLNRLLPHVFSPPAFFMIQNHQLSYQEIMVMAQRTTQRLYLLVLAVIFGFLLLPYFVYFKDIF</sequence>
<evidence type="ECO:0000313" key="9">
    <source>
        <dbReference type="EMBL" id="OKH16818.1"/>
    </source>
</evidence>
<evidence type="ECO:0000256" key="6">
    <source>
        <dbReference type="ARBA" id="ARBA00023033"/>
    </source>
</evidence>
<evidence type="ECO:0000256" key="4">
    <source>
        <dbReference type="ARBA" id="ARBA00022857"/>
    </source>
</evidence>
<dbReference type="OrthoDB" id="9782160at2"/>